<evidence type="ECO:0000256" key="7">
    <source>
        <dbReference type="ARBA" id="ARBA00025767"/>
    </source>
</evidence>
<evidence type="ECO:0000256" key="5">
    <source>
        <dbReference type="ARBA" id="ARBA00022737"/>
    </source>
</evidence>
<dbReference type="PANTHER" id="PTHR18359:SF0">
    <property type="entry name" value="U3 SMALL NUCLEOLAR RNA-ASSOCIATED PROTEIN 18 HOMOLOG"/>
    <property type="match status" value="1"/>
</dbReference>
<evidence type="ECO:0000256" key="8">
    <source>
        <dbReference type="ARBA" id="ARBA00074442"/>
    </source>
</evidence>
<proteinExistence type="inferred from homology"/>
<keyword evidence="2" id="KW-0698">rRNA processing</keyword>
<protein>
    <recommendedName>
        <fullName evidence="8">U3 small nucleolar RNA-associated protein 18 homolog</fullName>
    </recommendedName>
</protein>
<dbReference type="GO" id="GO:0006364">
    <property type="term" value="P:rRNA processing"/>
    <property type="evidence" value="ECO:0007669"/>
    <property type="project" value="UniProtKB-KW"/>
</dbReference>
<evidence type="ECO:0000313" key="11">
    <source>
        <dbReference type="EMBL" id="KAK8940625.1"/>
    </source>
</evidence>
<organism evidence="11 12">
    <name type="scientific">Platanthera zijinensis</name>
    <dbReference type="NCBI Taxonomy" id="2320716"/>
    <lineage>
        <taxon>Eukaryota</taxon>
        <taxon>Viridiplantae</taxon>
        <taxon>Streptophyta</taxon>
        <taxon>Embryophyta</taxon>
        <taxon>Tracheophyta</taxon>
        <taxon>Spermatophyta</taxon>
        <taxon>Magnoliopsida</taxon>
        <taxon>Liliopsida</taxon>
        <taxon>Asparagales</taxon>
        <taxon>Orchidaceae</taxon>
        <taxon>Orchidoideae</taxon>
        <taxon>Orchideae</taxon>
        <taxon>Orchidinae</taxon>
        <taxon>Platanthera</taxon>
    </lineage>
</organism>
<dbReference type="AlphaFoldDB" id="A0AAP0BHT9"/>
<dbReference type="Pfam" id="PF00400">
    <property type="entry name" value="WD40"/>
    <property type="match status" value="2"/>
</dbReference>
<dbReference type="SMART" id="SM00320">
    <property type="entry name" value="WD40"/>
    <property type="match status" value="6"/>
</dbReference>
<dbReference type="SUPFAM" id="SSF50978">
    <property type="entry name" value="WD40 repeat-like"/>
    <property type="match status" value="1"/>
</dbReference>
<name>A0AAP0BHT9_9ASPA</name>
<dbReference type="EMBL" id="JBBWWQ010000008">
    <property type="protein sequence ID" value="KAK8940625.1"/>
    <property type="molecule type" value="Genomic_DNA"/>
</dbReference>
<sequence>MSLISQNARNKIRKKRDAEENIDLGRLPLGDDTRESETKLTNLKRSKKINTSDDKYDNASKMEEEVKEMNKLESFLFGNLHSSIEFGKEIGGGDNENEDRDGPLFFLDNSAGDDTAAYEGNIYSYCTRDQKEERKPAWCDDEERTKVDIMSVRRLRKLRKEASEKVISGADYVSRLRAQHAKLNPRTEWAEIDYKSNDVGASDDESDDQSGITNVPDYEDTRDDVFRSNFELIDKGTGKLLPGLLEYSRLMNVNYEDPSKAPINSTQFHKNGQLLLTAGLDRRLRFFQVDGKRNTLVQSIFLEDCPLHKASFLPDGSRVILSGRRKFFYVFDLVKAAVEKVGPLMGREEKSLELFEVSPDSSMIAFVGNEGYILLVSSRTNELIGTMKMNGTARSLAFVDGGRQLMSSGGDGHVYHWDLRTRRCIHKGMDEGCLNASSLCASPDSSLFAAGSSSGIVNLYKRDDFLGGKRSPLKTIENLTTTVNFMQFNHDAQILAICSHMKKDSLKLIHIPSFNVFSNWPPIFGLQYPRCLDFSPGGGFMAIGNAAGRVLLYKLNHYQNA</sequence>
<comment type="similarity">
    <text evidence="7">Belongs to the WD repeat UTP18 family.</text>
</comment>
<reference evidence="11 12" key="1">
    <citation type="journal article" date="2022" name="Nat. Plants">
        <title>Genomes of leafy and leafless Platanthera orchids illuminate the evolution of mycoheterotrophy.</title>
        <authorList>
            <person name="Li M.H."/>
            <person name="Liu K.W."/>
            <person name="Li Z."/>
            <person name="Lu H.C."/>
            <person name="Ye Q.L."/>
            <person name="Zhang D."/>
            <person name="Wang J.Y."/>
            <person name="Li Y.F."/>
            <person name="Zhong Z.M."/>
            <person name="Liu X."/>
            <person name="Yu X."/>
            <person name="Liu D.K."/>
            <person name="Tu X.D."/>
            <person name="Liu B."/>
            <person name="Hao Y."/>
            <person name="Liao X.Y."/>
            <person name="Jiang Y.T."/>
            <person name="Sun W.H."/>
            <person name="Chen J."/>
            <person name="Chen Y.Q."/>
            <person name="Ai Y."/>
            <person name="Zhai J.W."/>
            <person name="Wu S.S."/>
            <person name="Zhou Z."/>
            <person name="Hsiao Y.Y."/>
            <person name="Wu W.L."/>
            <person name="Chen Y.Y."/>
            <person name="Lin Y.F."/>
            <person name="Hsu J.L."/>
            <person name="Li C.Y."/>
            <person name="Wang Z.W."/>
            <person name="Zhao X."/>
            <person name="Zhong W.Y."/>
            <person name="Ma X.K."/>
            <person name="Ma L."/>
            <person name="Huang J."/>
            <person name="Chen G.Z."/>
            <person name="Huang M.Z."/>
            <person name="Huang L."/>
            <person name="Peng D.H."/>
            <person name="Luo Y.B."/>
            <person name="Zou S.Q."/>
            <person name="Chen S.P."/>
            <person name="Lan S."/>
            <person name="Tsai W.C."/>
            <person name="Van de Peer Y."/>
            <person name="Liu Z.J."/>
        </authorList>
    </citation>
    <scope>NUCLEOTIDE SEQUENCE [LARGE SCALE GENOMIC DNA]</scope>
    <source>
        <strain evidence="11">Lor287</strain>
    </source>
</reference>
<evidence type="ECO:0000313" key="12">
    <source>
        <dbReference type="Proteomes" id="UP001418222"/>
    </source>
</evidence>
<evidence type="ECO:0000256" key="4">
    <source>
        <dbReference type="ARBA" id="ARBA00022574"/>
    </source>
</evidence>
<gene>
    <name evidence="11" type="ORF">KSP39_PZI010184</name>
</gene>
<evidence type="ECO:0000256" key="6">
    <source>
        <dbReference type="ARBA" id="ARBA00023242"/>
    </source>
</evidence>
<accession>A0AAP0BHT9</accession>
<comment type="subcellular location">
    <subcellularLocation>
        <location evidence="1">Nucleus</location>
        <location evidence="1">Nucleolus</location>
    </subcellularLocation>
</comment>
<dbReference type="Gene3D" id="2.130.10.10">
    <property type="entry name" value="YVTN repeat-like/Quinoprotein amine dehydrogenase"/>
    <property type="match status" value="1"/>
</dbReference>
<feature type="region of interest" description="Disordered" evidence="10">
    <location>
        <begin position="1"/>
        <end position="43"/>
    </location>
</feature>
<dbReference type="FunFam" id="2.130.10.10:FF:000121">
    <property type="entry name" value="U3 small nucleolar RNA-associated protein 18 homolog"/>
    <property type="match status" value="1"/>
</dbReference>
<dbReference type="InterPro" id="IPR045161">
    <property type="entry name" value="Utp18"/>
</dbReference>
<keyword evidence="5" id="KW-0677">Repeat</keyword>
<feature type="repeat" description="WD" evidence="9">
    <location>
        <begin position="386"/>
        <end position="427"/>
    </location>
</feature>
<dbReference type="PROSITE" id="PS50082">
    <property type="entry name" value="WD_REPEATS_2"/>
    <property type="match status" value="1"/>
</dbReference>
<feature type="region of interest" description="Disordered" evidence="10">
    <location>
        <begin position="197"/>
        <end position="220"/>
    </location>
</feature>
<feature type="compositionally biased region" description="Basic and acidic residues" evidence="10">
    <location>
        <begin position="29"/>
        <end position="38"/>
    </location>
</feature>
<evidence type="ECO:0000256" key="2">
    <source>
        <dbReference type="ARBA" id="ARBA00022552"/>
    </source>
</evidence>
<comment type="caution">
    <text evidence="11">The sequence shown here is derived from an EMBL/GenBank/DDBJ whole genome shotgun (WGS) entry which is preliminary data.</text>
</comment>
<keyword evidence="12" id="KW-1185">Reference proteome</keyword>
<dbReference type="GO" id="GO:0034388">
    <property type="term" value="C:Pwp2p-containing subcomplex of 90S preribosome"/>
    <property type="evidence" value="ECO:0007669"/>
    <property type="project" value="TreeGrafter"/>
</dbReference>
<dbReference type="InterPro" id="IPR001680">
    <property type="entry name" value="WD40_rpt"/>
</dbReference>
<evidence type="ECO:0000256" key="1">
    <source>
        <dbReference type="ARBA" id="ARBA00004604"/>
    </source>
</evidence>
<dbReference type="GO" id="GO:0032040">
    <property type="term" value="C:small-subunit processome"/>
    <property type="evidence" value="ECO:0007669"/>
    <property type="project" value="TreeGrafter"/>
</dbReference>
<keyword evidence="3" id="KW-0597">Phosphoprotein</keyword>
<dbReference type="InterPro" id="IPR015943">
    <property type="entry name" value="WD40/YVTN_repeat-like_dom_sf"/>
</dbReference>
<evidence type="ECO:0000256" key="3">
    <source>
        <dbReference type="ARBA" id="ARBA00022553"/>
    </source>
</evidence>
<dbReference type="InterPro" id="IPR036322">
    <property type="entry name" value="WD40_repeat_dom_sf"/>
</dbReference>
<evidence type="ECO:0000256" key="10">
    <source>
        <dbReference type="SAM" id="MobiDB-lite"/>
    </source>
</evidence>
<keyword evidence="6" id="KW-0539">Nucleus</keyword>
<dbReference type="Proteomes" id="UP001418222">
    <property type="component" value="Unassembled WGS sequence"/>
</dbReference>
<dbReference type="PANTHER" id="PTHR18359">
    <property type="entry name" value="WD-REPEAT PROTEIN-RELATED"/>
    <property type="match status" value="1"/>
</dbReference>
<keyword evidence="4 9" id="KW-0853">WD repeat</keyword>
<evidence type="ECO:0000256" key="9">
    <source>
        <dbReference type="PROSITE-ProRule" id="PRU00221"/>
    </source>
</evidence>